<evidence type="ECO:0000313" key="3">
    <source>
        <dbReference type="Proteomes" id="UP000777438"/>
    </source>
</evidence>
<dbReference type="Pfam" id="PF11905">
    <property type="entry name" value="DUF3425"/>
    <property type="match status" value="1"/>
</dbReference>
<dbReference type="PANTHER" id="PTHR38116">
    <property type="entry name" value="CHROMOSOME 7, WHOLE GENOME SHOTGUN SEQUENCE"/>
    <property type="match status" value="1"/>
</dbReference>
<name>A0A9P8WB67_9HYPO</name>
<dbReference type="OrthoDB" id="2245989at2759"/>
<protein>
    <submittedName>
        <fullName evidence="2">Uncharacterized protein</fullName>
    </submittedName>
</protein>
<evidence type="ECO:0000313" key="2">
    <source>
        <dbReference type="EMBL" id="KAH6895296.1"/>
    </source>
</evidence>
<proteinExistence type="predicted"/>
<evidence type="ECO:0000256" key="1">
    <source>
        <dbReference type="SAM" id="MobiDB-lite"/>
    </source>
</evidence>
<sequence>MGKATSTDKEASGTNAQAPSPSSSTDLQVDDTVDVVRTSTTRPADVSVTTLALSPGILAGLDMGFTSLDPLGDMSFPPCLQQTLTPGTLDEENSADQQDLVTASALSSLPTTIDPLMMSHVPMSADTYNLPLIGFTLAKALVRIADRLGCTNHWELDCISPFNHGTGTPSDQLPTAWRPTASQIVVPHHPIFDFLPWPGVRDRIINIMSLPDEMRPTNAKGPLALVNFAYDVEDDAEGVRIFGDDPYEPGSWEVGQLLFERWWFLFDREVIANSNRWRRMRGAPPLRLKGASFSHSTEGLSSSTTV</sequence>
<dbReference type="AlphaFoldDB" id="A0A9P8WB67"/>
<dbReference type="InterPro" id="IPR021833">
    <property type="entry name" value="DUF3425"/>
</dbReference>
<comment type="caution">
    <text evidence="2">The sequence shown here is derived from an EMBL/GenBank/DDBJ whole genome shotgun (WGS) entry which is preliminary data.</text>
</comment>
<dbReference type="Proteomes" id="UP000777438">
    <property type="component" value="Unassembled WGS sequence"/>
</dbReference>
<reference evidence="2 3" key="1">
    <citation type="journal article" date="2021" name="Nat. Commun.">
        <title>Genetic determinants of endophytism in the Arabidopsis root mycobiome.</title>
        <authorList>
            <person name="Mesny F."/>
            <person name="Miyauchi S."/>
            <person name="Thiergart T."/>
            <person name="Pickel B."/>
            <person name="Atanasova L."/>
            <person name="Karlsson M."/>
            <person name="Huettel B."/>
            <person name="Barry K.W."/>
            <person name="Haridas S."/>
            <person name="Chen C."/>
            <person name="Bauer D."/>
            <person name="Andreopoulos W."/>
            <person name="Pangilinan J."/>
            <person name="LaButti K."/>
            <person name="Riley R."/>
            <person name="Lipzen A."/>
            <person name="Clum A."/>
            <person name="Drula E."/>
            <person name="Henrissat B."/>
            <person name="Kohler A."/>
            <person name="Grigoriev I.V."/>
            <person name="Martin F.M."/>
            <person name="Hacquard S."/>
        </authorList>
    </citation>
    <scope>NUCLEOTIDE SEQUENCE [LARGE SCALE GENOMIC DNA]</scope>
    <source>
        <strain evidence="2 3">MPI-CAGE-CH-0241</strain>
    </source>
</reference>
<organism evidence="2 3">
    <name type="scientific">Thelonectria olida</name>
    <dbReference type="NCBI Taxonomy" id="1576542"/>
    <lineage>
        <taxon>Eukaryota</taxon>
        <taxon>Fungi</taxon>
        <taxon>Dikarya</taxon>
        <taxon>Ascomycota</taxon>
        <taxon>Pezizomycotina</taxon>
        <taxon>Sordariomycetes</taxon>
        <taxon>Hypocreomycetidae</taxon>
        <taxon>Hypocreales</taxon>
        <taxon>Nectriaceae</taxon>
        <taxon>Thelonectria</taxon>
    </lineage>
</organism>
<dbReference type="EMBL" id="JAGPYM010000004">
    <property type="protein sequence ID" value="KAH6895296.1"/>
    <property type="molecule type" value="Genomic_DNA"/>
</dbReference>
<dbReference type="PANTHER" id="PTHR38116:SF9">
    <property type="entry name" value="BZIP DOMAIN-CONTAINING PROTEIN"/>
    <property type="match status" value="1"/>
</dbReference>
<accession>A0A9P8WB67</accession>
<keyword evidence="3" id="KW-1185">Reference proteome</keyword>
<feature type="compositionally biased region" description="Polar residues" evidence="1">
    <location>
        <begin position="12"/>
        <end position="21"/>
    </location>
</feature>
<feature type="region of interest" description="Disordered" evidence="1">
    <location>
        <begin position="1"/>
        <end position="30"/>
    </location>
</feature>
<gene>
    <name evidence="2" type="ORF">B0T10DRAFT_477582</name>
</gene>
<feature type="compositionally biased region" description="Basic and acidic residues" evidence="1">
    <location>
        <begin position="1"/>
        <end position="11"/>
    </location>
</feature>